<gene>
    <name evidence="3" type="ORF">EYC84_002813</name>
</gene>
<dbReference type="Proteomes" id="UP000322873">
    <property type="component" value="Unassembled WGS sequence"/>
</dbReference>
<sequence length="371" mass="40978">MDQVKLFLQRGSAILQKGKERELFQNNDEIEHPDVDTGAAKEWEEFLKSAYYGTIVPAEYLEVDKHQDNTDFCIETFFNPVEKGARCALLLKQFNAYKGNAENGLLDEVYRTLAHNTAETEVWRGILTFRPFNATYINAGDQLHNVGFPPTDIAAAIWHPAFGPSFVRANTRENIPVGADSDAGSARETFRAMVSERVQAQQFHAEGRSGRSIHAPSFGNSVPSDREGDNGLVFGDLPVSDEWLANDFPFNPPPSRASFASGLSEIPRPASLLLMTRSASIISNCPALINHDHECTAPPTPSAVLDQRLEDHVHAPVLREEMDVDDRHTECNREYRLILLAILVVFVGGSIAAIVAAIVVASKRKCVGDCF</sequence>
<evidence type="ECO:0000313" key="4">
    <source>
        <dbReference type="Proteomes" id="UP000322873"/>
    </source>
</evidence>
<keyword evidence="2" id="KW-0472">Membrane</keyword>
<feature type="transmembrane region" description="Helical" evidence="2">
    <location>
        <begin position="337"/>
        <end position="361"/>
    </location>
</feature>
<keyword evidence="2" id="KW-0812">Transmembrane</keyword>
<feature type="region of interest" description="Disordered" evidence="1">
    <location>
        <begin position="204"/>
        <end position="230"/>
    </location>
</feature>
<comment type="caution">
    <text evidence="3">The sequence shown here is derived from an EMBL/GenBank/DDBJ whole genome shotgun (WGS) entry which is preliminary data.</text>
</comment>
<proteinExistence type="predicted"/>
<organism evidence="3 4">
    <name type="scientific">Monilinia fructicola</name>
    <name type="common">Brown rot fungus</name>
    <name type="synonym">Ciboria fructicola</name>
    <dbReference type="NCBI Taxonomy" id="38448"/>
    <lineage>
        <taxon>Eukaryota</taxon>
        <taxon>Fungi</taxon>
        <taxon>Dikarya</taxon>
        <taxon>Ascomycota</taxon>
        <taxon>Pezizomycotina</taxon>
        <taxon>Leotiomycetes</taxon>
        <taxon>Helotiales</taxon>
        <taxon>Sclerotiniaceae</taxon>
        <taxon>Monilinia</taxon>
    </lineage>
</organism>
<keyword evidence="4" id="KW-1185">Reference proteome</keyword>
<dbReference type="AlphaFoldDB" id="A0A5M9JMR6"/>
<evidence type="ECO:0000256" key="1">
    <source>
        <dbReference type="SAM" id="MobiDB-lite"/>
    </source>
</evidence>
<accession>A0A5M9JMR6</accession>
<reference evidence="3 4" key="1">
    <citation type="submission" date="2019-06" db="EMBL/GenBank/DDBJ databases">
        <title>Genome Sequence of the Brown Rot Fungal Pathogen Monilinia fructicola.</title>
        <authorList>
            <person name="De Miccolis Angelini R.M."/>
            <person name="Landi L."/>
            <person name="Abate D."/>
            <person name="Pollastro S."/>
            <person name="Romanazzi G."/>
            <person name="Faretra F."/>
        </authorList>
    </citation>
    <scope>NUCLEOTIDE SEQUENCE [LARGE SCALE GENOMIC DNA]</scope>
    <source>
        <strain evidence="3 4">Mfrc123</strain>
    </source>
</reference>
<dbReference type="VEuPathDB" id="FungiDB:MFRU_031g00350"/>
<keyword evidence="2" id="KW-1133">Transmembrane helix</keyword>
<dbReference type="EMBL" id="VICG01000007">
    <property type="protein sequence ID" value="KAA8570551.1"/>
    <property type="molecule type" value="Genomic_DNA"/>
</dbReference>
<name>A0A5M9JMR6_MONFR</name>
<evidence type="ECO:0000313" key="3">
    <source>
        <dbReference type="EMBL" id="KAA8570551.1"/>
    </source>
</evidence>
<protein>
    <submittedName>
        <fullName evidence="3">Uncharacterized protein</fullName>
    </submittedName>
</protein>
<evidence type="ECO:0000256" key="2">
    <source>
        <dbReference type="SAM" id="Phobius"/>
    </source>
</evidence>